<sequence>MGCSNSKSGFQRSRKRSKDHLEIIKIDCSDSNSDVFKKKYKTLTFKKHYSSESFGGFQMSSQIESVSTNNGFNKQPSSMENFDQIQQEFMFQQFIKEGEKIDNNIDENVCNKNKLYPSIQKLTFDDICSEYFYLPKNDQQFMCEFKKYLQEKCINNHDLFPQYDEIKSHLNGNEVYLQELENKKYVIKENENFNQKLTENIQLYNFCQQLVEVLDKITDGELQNCLFAKQVQLYDLLPSINPVMMGVSYFYRKLIRQRNYHNQMDQAYSKNSLPKIAYVNLDGYTDPFQINMLKNLKNFQYYSIFDDDIHGKQEEQFDKQEFENWSSIYENGYTFFPQSSNIKQQMNQKQYAQNIQDWDLLNKDINSFNSNKEKKKERTIHNQNYKNYFLFPLNSYAFLHKYYSHKKKEDKFIEIANEFKKNKRNKQPIYYSQNSQYIVSYENNYLIILNGILGKKQYQHDSIEQLQIDKFNHYYFNLEQIQQLENSDSYEEYNDYQSQFNNIKQKQRLTGVKLPHFPNLLSYQTIFDFTLLQNDSQLVQKLFGTVQSNKKQNKNQQYEASCIYLFGGSIYDFQQEKNMYQTNPFLKYRPQSNQQVMRFNQKTMDFECIQIQNNFDVNQGAFDDLFKGVNEVYCLHPQDNQDLYNTKILEVQRLPQDKSYFGLQYCICLPIAKDSILIFGGQYPSYLVDNFSDFQQQQQNLSQPDNQVLFFEPSKGQFKQIQNKKQKQTFIGKYLEYLSQQLQKQMEYLVHFNLEQQLSDFQFKQPFPLLFSSKNINSCSKIDNNSGEVKIVNINQSYQKFNKTIIKSQAIKNIELYYDKNQVINFENPDKEWKIFQDNVQEALQKQQKIIQQNRSVSNQDDKQQQMCQQYELIDFDQNLSQIQFVIFSYNLKKKQNPKLDNMDYYIDKNQIKKINISQKDNLLMQNLENSKYTIFLNRKDSNLVDKQDISKPYKLVINEMIPEEEFKNDQQHFINIQKKQNNTNTFKKQYNLHNGNNNSINSNIQQINEDNNNIKHLDIEEVAVGSSLVFDQDDNICFYGGIFENKQHLTQRDLILWNIKANSLKQ</sequence>
<protein>
    <recommendedName>
        <fullName evidence="3">Kelch motif protein</fullName>
    </recommendedName>
</protein>
<evidence type="ECO:0000313" key="2">
    <source>
        <dbReference type="Proteomes" id="UP000054937"/>
    </source>
</evidence>
<accession>A0A0V0QU03</accession>
<proteinExistence type="predicted"/>
<reference evidence="1 2" key="1">
    <citation type="journal article" date="2015" name="Sci. Rep.">
        <title>Genome of the facultative scuticociliatosis pathogen Pseudocohnilembus persalinus provides insight into its virulence through horizontal gene transfer.</title>
        <authorList>
            <person name="Xiong J."/>
            <person name="Wang G."/>
            <person name="Cheng J."/>
            <person name="Tian M."/>
            <person name="Pan X."/>
            <person name="Warren A."/>
            <person name="Jiang C."/>
            <person name="Yuan D."/>
            <person name="Miao W."/>
        </authorList>
    </citation>
    <scope>NUCLEOTIDE SEQUENCE [LARGE SCALE GENOMIC DNA]</scope>
    <source>
        <strain evidence="1">36N120E</strain>
    </source>
</reference>
<comment type="caution">
    <text evidence="1">The sequence shown here is derived from an EMBL/GenBank/DDBJ whole genome shotgun (WGS) entry which is preliminary data.</text>
</comment>
<dbReference type="EMBL" id="LDAU01000105">
    <property type="protein sequence ID" value="KRX05681.1"/>
    <property type="molecule type" value="Genomic_DNA"/>
</dbReference>
<dbReference type="Proteomes" id="UP000054937">
    <property type="component" value="Unassembled WGS sequence"/>
</dbReference>
<name>A0A0V0QU03_PSEPJ</name>
<dbReference type="AlphaFoldDB" id="A0A0V0QU03"/>
<organism evidence="1 2">
    <name type="scientific">Pseudocohnilembus persalinus</name>
    <name type="common">Ciliate</name>
    <dbReference type="NCBI Taxonomy" id="266149"/>
    <lineage>
        <taxon>Eukaryota</taxon>
        <taxon>Sar</taxon>
        <taxon>Alveolata</taxon>
        <taxon>Ciliophora</taxon>
        <taxon>Intramacronucleata</taxon>
        <taxon>Oligohymenophorea</taxon>
        <taxon>Scuticociliatia</taxon>
        <taxon>Philasterida</taxon>
        <taxon>Pseudocohnilembidae</taxon>
        <taxon>Pseudocohnilembus</taxon>
    </lineage>
</organism>
<dbReference type="OrthoDB" id="286604at2759"/>
<keyword evidence="2" id="KW-1185">Reference proteome</keyword>
<evidence type="ECO:0000313" key="1">
    <source>
        <dbReference type="EMBL" id="KRX05681.1"/>
    </source>
</evidence>
<dbReference type="InParanoid" id="A0A0V0QU03"/>
<gene>
    <name evidence="1" type="ORF">PPERSA_09821</name>
</gene>
<evidence type="ECO:0008006" key="3">
    <source>
        <dbReference type="Google" id="ProtNLM"/>
    </source>
</evidence>